<dbReference type="InterPro" id="IPR037064">
    <property type="entry name" value="Formiminotransferase_N_sf"/>
</dbReference>
<proteinExistence type="predicted"/>
<evidence type="ECO:0000313" key="2">
    <source>
        <dbReference type="EMBL" id="KAK5890889.1"/>
    </source>
</evidence>
<feature type="domain" description="Formiminotransferase N-terminal subdomain" evidence="1">
    <location>
        <begin position="50"/>
        <end position="232"/>
    </location>
</feature>
<dbReference type="PANTHER" id="PTHR12234:SF1">
    <property type="entry name" value="FORMIMINOTRANSFERASE N-TERMINAL SUBDOMAIN-CONTAINING PROTEIN"/>
    <property type="match status" value="1"/>
</dbReference>
<accession>A0AAN8GWT1</accession>
<dbReference type="EMBL" id="JAULUE010002056">
    <property type="protein sequence ID" value="KAK5890889.1"/>
    <property type="molecule type" value="Genomic_DNA"/>
</dbReference>
<comment type="caution">
    <text evidence="2">The sequence shown here is derived from an EMBL/GenBank/DDBJ whole genome shotgun (WGS) entry which is preliminary data.</text>
</comment>
<dbReference type="SMART" id="SM01222">
    <property type="entry name" value="FTCD_N"/>
    <property type="match status" value="1"/>
</dbReference>
<dbReference type="InterPro" id="IPR022384">
    <property type="entry name" value="FormiminoTrfase_cat_dom_sf"/>
</dbReference>
<dbReference type="Proteomes" id="UP001335648">
    <property type="component" value="Unassembled WGS sequence"/>
</dbReference>
<sequence length="371" mass="39577">MVQNGIVQPIRLETGVNHLALKSACSNSGASTLAASALNCSMAACSLGNRLVACLLNVSEARSKDLVETVAKAALFNTEGVRREGTTVLNIFNDHDYNRSVITIVASIDSIREAVLAACEKAYGLIDMRDHSGGHPCMGAVDLIPIYPLGEEVGVERCAEEARAVAQGLTERVQGTSAFLFGWADSPLQRGLAQRRKEMGWFKKKPDMQTVGPDIGPQPQERFGLTGVGASPYVINCNVTIDTQDLALGRSIATAIRESTPGGLPGVQVLALPHDGAVEIACNVESVKGRYPSNMTAGEPWPSFSIQGQPYCHAPASLITARVAELAGRQGIGTKNTALVGFTPHECRSLAELALSQGIAEFWKEQHRIRM</sequence>
<dbReference type="GO" id="GO:0016740">
    <property type="term" value="F:transferase activity"/>
    <property type="evidence" value="ECO:0007669"/>
    <property type="project" value="InterPro"/>
</dbReference>
<dbReference type="AlphaFoldDB" id="A0AAN8GWT1"/>
<dbReference type="Pfam" id="PF07837">
    <property type="entry name" value="FTCD_N"/>
    <property type="match status" value="1"/>
</dbReference>
<dbReference type="InterPro" id="IPR037070">
    <property type="entry name" value="Formiminotransferase_C_sf"/>
</dbReference>
<evidence type="ECO:0000259" key="1">
    <source>
        <dbReference type="SMART" id="SM01222"/>
    </source>
</evidence>
<dbReference type="SUPFAM" id="SSF55116">
    <property type="entry name" value="Formiminotransferase domain of formiminotransferase-cyclodeaminase"/>
    <property type="match status" value="1"/>
</dbReference>
<evidence type="ECO:0000313" key="3">
    <source>
        <dbReference type="Proteomes" id="UP001335648"/>
    </source>
</evidence>
<name>A0AAN8GWT1_9TELE</name>
<keyword evidence="3" id="KW-1185">Reference proteome</keyword>
<reference evidence="2 3" key="1">
    <citation type="journal article" date="2023" name="Mol. Biol. Evol.">
        <title>Genomics of Secondarily Temperate Adaptation in the Only Non-Antarctic Icefish.</title>
        <authorList>
            <person name="Rivera-Colon A.G."/>
            <person name="Rayamajhi N."/>
            <person name="Minhas B.F."/>
            <person name="Madrigal G."/>
            <person name="Bilyk K.T."/>
            <person name="Yoon V."/>
            <person name="Hune M."/>
            <person name="Gregory S."/>
            <person name="Cheng C.H.C."/>
            <person name="Catchen J.M."/>
        </authorList>
    </citation>
    <scope>NUCLEOTIDE SEQUENCE [LARGE SCALE GENOMIC DNA]</scope>
    <source>
        <strain evidence="2">JC2023a</strain>
    </source>
</reference>
<protein>
    <recommendedName>
        <fullName evidence="1">Formiminotransferase N-terminal subdomain domain-containing protein</fullName>
    </recommendedName>
</protein>
<dbReference type="InterPro" id="IPR012886">
    <property type="entry name" value="Formiminotransferase_N"/>
</dbReference>
<dbReference type="PANTHER" id="PTHR12234">
    <property type="entry name" value="FORMIMINOTRANSFERASE-CYCLODEAMINASE"/>
    <property type="match status" value="1"/>
</dbReference>
<organism evidence="2 3">
    <name type="scientific">Champsocephalus esox</name>
    <name type="common">pike icefish</name>
    <dbReference type="NCBI Taxonomy" id="159716"/>
    <lineage>
        <taxon>Eukaryota</taxon>
        <taxon>Metazoa</taxon>
        <taxon>Chordata</taxon>
        <taxon>Craniata</taxon>
        <taxon>Vertebrata</taxon>
        <taxon>Euteleostomi</taxon>
        <taxon>Actinopterygii</taxon>
        <taxon>Neopterygii</taxon>
        <taxon>Teleostei</taxon>
        <taxon>Neoteleostei</taxon>
        <taxon>Acanthomorphata</taxon>
        <taxon>Eupercaria</taxon>
        <taxon>Perciformes</taxon>
        <taxon>Notothenioidei</taxon>
        <taxon>Channichthyidae</taxon>
        <taxon>Champsocephalus</taxon>
    </lineage>
</organism>
<dbReference type="Gene3D" id="3.30.990.10">
    <property type="entry name" value="Formiminotransferase, N-terminal subdomain"/>
    <property type="match status" value="1"/>
</dbReference>
<dbReference type="GO" id="GO:0005542">
    <property type="term" value="F:folic acid binding"/>
    <property type="evidence" value="ECO:0007669"/>
    <property type="project" value="InterPro"/>
</dbReference>
<dbReference type="Gene3D" id="3.30.70.670">
    <property type="entry name" value="Formiminotransferase, C-terminal subdomain"/>
    <property type="match status" value="1"/>
</dbReference>
<dbReference type="InterPro" id="IPR051623">
    <property type="entry name" value="FTCD"/>
</dbReference>
<gene>
    <name evidence="2" type="ORF">CesoFtcFv8_014366</name>
</gene>